<dbReference type="RefSeq" id="WP_007185272.1">
    <property type="nucleotide sequence ID" value="NZ_AKGD01000001.1"/>
</dbReference>
<sequence length="205" mass="22279">MKASGSRVARIVSKCRWIAASALLVLIAGCGFHPAGSRPLPVALQKVYIEVVAPYRVSEPPLETSLRTRLLRQGAEVTKDAAGAHATIKLSNLKEGRQVLSVGPDGKALEFLLVTTVDYEVHTATQVLVPPGSLRMTRDYSFNEGQILAKEAEEDRLREFIQDALAELLLLKVETLLSRQETVVPQEPARVVPSQADPAPEPPTP</sequence>
<evidence type="ECO:0000256" key="6">
    <source>
        <dbReference type="HAMAP-Rule" id="MF_01186"/>
    </source>
</evidence>
<evidence type="ECO:0000256" key="1">
    <source>
        <dbReference type="ARBA" id="ARBA00022729"/>
    </source>
</evidence>
<comment type="subunit">
    <text evidence="6">Component of the lipopolysaccharide transport and assembly complex. Interacts with LptD.</text>
</comment>
<keyword evidence="9" id="KW-1185">Reference proteome</keyword>
<dbReference type="PROSITE" id="PS51257">
    <property type="entry name" value="PROKAR_LIPOPROTEIN"/>
    <property type="match status" value="1"/>
</dbReference>
<comment type="subcellular location">
    <subcellularLocation>
        <location evidence="6">Cell outer membrane</location>
        <topology evidence="6">Lipid-anchor</topology>
    </subcellularLocation>
</comment>
<dbReference type="GO" id="GO:1990351">
    <property type="term" value="C:transporter complex"/>
    <property type="evidence" value="ECO:0007669"/>
    <property type="project" value="TreeGrafter"/>
</dbReference>
<dbReference type="PANTHER" id="PTHR38098:SF1">
    <property type="entry name" value="LPS-ASSEMBLY LIPOPROTEIN LPTE"/>
    <property type="match status" value="1"/>
</dbReference>
<evidence type="ECO:0000313" key="9">
    <source>
        <dbReference type="Proteomes" id="UP000003704"/>
    </source>
</evidence>
<comment type="similarity">
    <text evidence="6">Belongs to the LptE lipoprotein family.</text>
</comment>
<keyword evidence="3 6" id="KW-0564">Palmitate</keyword>
<dbReference type="STRING" id="1172194.WQQ_23290"/>
<name>I7ZK99_9GAMM</name>
<dbReference type="InterPro" id="IPR007485">
    <property type="entry name" value="LPS_assembly_LptE"/>
</dbReference>
<dbReference type="GO" id="GO:0015920">
    <property type="term" value="P:lipopolysaccharide transport"/>
    <property type="evidence" value="ECO:0007669"/>
    <property type="project" value="TreeGrafter"/>
</dbReference>
<keyword evidence="2 6" id="KW-0472">Membrane</keyword>
<organism evidence="8 9">
    <name type="scientific">Hydrocarboniphaga effusa AP103</name>
    <dbReference type="NCBI Taxonomy" id="1172194"/>
    <lineage>
        <taxon>Bacteria</taxon>
        <taxon>Pseudomonadati</taxon>
        <taxon>Pseudomonadota</taxon>
        <taxon>Gammaproteobacteria</taxon>
        <taxon>Nevskiales</taxon>
        <taxon>Nevskiaceae</taxon>
        <taxon>Hydrocarboniphaga</taxon>
    </lineage>
</organism>
<evidence type="ECO:0000256" key="3">
    <source>
        <dbReference type="ARBA" id="ARBA00023139"/>
    </source>
</evidence>
<dbReference type="EMBL" id="AKGD01000001">
    <property type="protein sequence ID" value="EIT72192.1"/>
    <property type="molecule type" value="Genomic_DNA"/>
</dbReference>
<gene>
    <name evidence="6" type="primary">lptE</name>
    <name evidence="8" type="ORF">WQQ_23290</name>
</gene>
<dbReference type="AlphaFoldDB" id="I7ZK99"/>
<evidence type="ECO:0000313" key="8">
    <source>
        <dbReference type="EMBL" id="EIT72192.1"/>
    </source>
</evidence>
<reference evidence="8 9" key="1">
    <citation type="journal article" date="2012" name="J. Bacteriol.">
        <title>Genome Sequence of n-Alkane-Degrading Hydrocarboniphaga effusa Strain AP103T (ATCC BAA-332T).</title>
        <authorList>
            <person name="Chang H.K."/>
            <person name="Zylstra G.J."/>
            <person name="Chae J.C."/>
        </authorList>
    </citation>
    <scope>NUCLEOTIDE SEQUENCE [LARGE SCALE GENOMIC DNA]</scope>
    <source>
        <strain evidence="8 9">AP103</strain>
    </source>
</reference>
<dbReference type="Proteomes" id="UP000003704">
    <property type="component" value="Unassembled WGS sequence"/>
</dbReference>
<evidence type="ECO:0000256" key="4">
    <source>
        <dbReference type="ARBA" id="ARBA00023237"/>
    </source>
</evidence>
<keyword evidence="5 6" id="KW-0449">Lipoprotein</keyword>
<feature type="region of interest" description="Disordered" evidence="7">
    <location>
        <begin position="183"/>
        <end position="205"/>
    </location>
</feature>
<dbReference type="GO" id="GO:0009279">
    <property type="term" value="C:cell outer membrane"/>
    <property type="evidence" value="ECO:0007669"/>
    <property type="project" value="UniProtKB-SubCell"/>
</dbReference>
<evidence type="ECO:0000256" key="5">
    <source>
        <dbReference type="ARBA" id="ARBA00023288"/>
    </source>
</evidence>
<dbReference type="PANTHER" id="PTHR38098">
    <property type="entry name" value="LPS-ASSEMBLY LIPOPROTEIN LPTE"/>
    <property type="match status" value="1"/>
</dbReference>
<keyword evidence="1 6" id="KW-0732">Signal</keyword>
<comment type="caution">
    <text evidence="8">The sequence shown here is derived from an EMBL/GenBank/DDBJ whole genome shotgun (WGS) entry which is preliminary data.</text>
</comment>
<evidence type="ECO:0000256" key="7">
    <source>
        <dbReference type="SAM" id="MobiDB-lite"/>
    </source>
</evidence>
<dbReference type="GO" id="GO:0043165">
    <property type="term" value="P:Gram-negative-bacterium-type cell outer membrane assembly"/>
    <property type="evidence" value="ECO:0007669"/>
    <property type="project" value="UniProtKB-UniRule"/>
</dbReference>
<evidence type="ECO:0000256" key="2">
    <source>
        <dbReference type="ARBA" id="ARBA00023136"/>
    </source>
</evidence>
<dbReference type="HAMAP" id="MF_01186">
    <property type="entry name" value="LPS_assembly_LptE"/>
    <property type="match status" value="1"/>
</dbReference>
<dbReference type="Gene3D" id="3.30.160.150">
    <property type="entry name" value="Lipoprotein like domain"/>
    <property type="match status" value="1"/>
</dbReference>
<proteinExistence type="inferred from homology"/>
<protein>
    <recommendedName>
        <fullName evidence="6">LPS-assembly lipoprotein LptE</fullName>
    </recommendedName>
</protein>
<comment type="function">
    <text evidence="6">Together with LptD, is involved in the assembly of lipopolysaccharide (LPS) at the surface of the outer membrane. Required for the proper assembly of LptD. Binds LPS and may serve as the LPS recognition site at the outer membrane.</text>
</comment>
<dbReference type="GO" id="GO:0001530">
    <property type="term" value="F:lipopolysaccharide binding"/>
    <property type="evidence" value="ECO:0007669"/>
    <property type="project" value="TreeGrafter"/>
</dbReference>
<accession>I7ZK99</accession>
<dbReference type="Pfam" id="PF04390">
    <property type="entry name" value="LptE"/>
    <property type="match status" value="1"/>
</dbReference>
<keyword evidence="4 6" id="KW-0998">Cell outer membrane</keyword>